<dbReference type="EMBL" id="CP096040">
    <property type="protein sequence ID" value="USQ94427.1"/>
    <property type="molecule type" value="Genomic_DNA"/>
</dbReference>
<dbReference type="Gene3D" id="1.10.3290.10">
    <property type="entry name" value="Fido-like domain"/>
    <property type="match status" value="1"/>
</dbReference>
<evidence type="ECO:0000313" key="2">
    <source>
        <dbReference type="EMBL" id="USQ94427.1"/>
    </source>
</evidence>
<dbReference type="PANTHER" id="PTHR13504:SF38">
    <property type="entry name" value="FIDO DOMAIN-CONTAINING PROTEIN"/>
    <property type="match status" value="1"/>
</dbReference>
<sequence length="400" mass="44724">MNAIIETPGRLEPMRLEDASTGDINEVLAELAFKAGRLDNALRPRLQAEAANLVRIMNCYYSNLIEGHTTRPRDIAAAVEGDLSEDPAKRDLQLEARAHVIVQGAIDREFHEGALADPAAANFIRRLHRDFYAQVPDVFREIKGKNFSFMMEPGVFRHEPEHDVEVGRHIPPSSDRVADFMARFHAVYGERSGRLRARLIDIPAAHHRFAYIHPFPDGNGRVGRLMTHAMFLKAGMGAGGLWSISRGLARGLQDREEYMSMLAMADSPRQGDLDGRGNLSLKALQSFTLWFLRVALDQVEFMTSLFDLDNLSTRLRRLVETDVELDPRGAALLQAALARDEIPRGEASAITGMSDRSARSILAQLTQKGLLVSDTPKTPVRLGLPTDYIDQLFPRLFYEV</sequence>
<accession>A0ABY4ZNP9</accession>
<dbReference type="InterPro" id="IPR036597">
    <property type="entry name" value="Fido-like_dom_sf"/>
</dbReference>
<evidence type="ECO:0000259" key="1">
    <source>
        <dbReference type="PROSITE" id="PS51459"/>
    </source>
</evidence>
<protein>
    <submittedName>
        <fullName evidence="2">Fic family protein</fullName>
    </submittedName>
</protein>
<dbReference type="PROSITE" id="PS51459">
    <property type="entry name" value="FIDO"/>
    <property type="match status" value="1"/>
</dbReference>
<dbReference type="InterPro" id="IPR040198">
    <property type="entry name" value="Fido_containing"/>
</dbReference>
<organism evidence="2 3">
    <name type="scientific">Caulobacter segnis</name>
    <dbReference type="NCBI Taxonomy" id="88688"/>
    <lineage>
        <taxon>Bacteria</taxon>
        <taxon>Pseudomonadati</taxon>
        <taxon>Pseudomonadota</taxon>
        <taxon>Alphaproteobacteria</taxon>
        <taxon>Caulobacterales</taxon>
        <taxon>Caulobacteraceae</taxon>
        <taxon>Caulobacter</taxon>
    </lineage>
</organism>
<feature type="domain" description="Fido" evidence="1">
    <location>
        <begin position="119"/>
        <end position="293"/>
    </location>
</feature>
<dbReference type="InterPro" id="IPR003812">
    <property type="entry name" value="Fido"/>
</dbReference>
<reference evidence="2 3" key="1">
    <citation type="submission" date="2022-04" db="EMBL/GenBank/DDBJ databases">
        <title>Genome sequence of soybean root-associated Caulobacter segnis RL271.</title>
        <authorList>
            <person name="Longley R."/>
            <person name="Bonito G."/>
            <person name="Trigodet F."/>
            <person name="Crosson S."/>
            <person name="Fiebig A."/>
        </authorList>
    </citation>
    <scope>NUCLEOTIDE SEQUENCE [LARGE SCALE GENOMIC DNA]</scope>
    <source>
        <strain evidence="2 3">RL271</strain>
    </source>
</reference>
<name>A0ABY4ZNP9_9CAUL</name>
<dbReference type="PANTHER" id="PTHR13504">
    <property type="entry name" value="FIDO DOMAIN-CONTAINING PROTEIN DDB_G0283145"/>
    <property type="match status" value="1"/>
</dbReference>
<dbReference type="Proteomes" id="UP001057520">
    <property type="component" value="Chromosome"/>
</dbReference>
<dbReference type="SUPFAM" id="SSF140931">
    <property type="entry name" value="Fic-like"/>
    <property type="match status" value="1"/>
</dbReference>
<dbReference type="Pfam" id="PF02661">
    <property type="entry name" value="Fic"/>
    <property type="match status" value="1"/>
</dbReference>
<gene>
    <name evidence="2" type="ORF">MZV50_17790</name>
</gene>
<evidence type="ECO:0000313" key="3">
    <source>
        <dbReference type="Proteomes" id="UP001057520"/>
    </source>
</evidence>
<keyword evidence="3" id="KW-1185">Reference proteome</keyword>
<proteinExistence type="predicted"/>